<evidence type="ECO:0008006" key="3">
    <source>
        <dbReference type="Google" id="ProtNLM"/>
    </source>
</evidence>
<keyword evidence="2" id="KW-1185">Reference proteome</keyword>
<protein>
    <recommendedName>
        <fullName evidence="3">F-box domain-containing protein</fullName>
    </recommendedName>
</protein>
<dbReference type="Proteomes" id="UP000022910">
    <property type="component" value="Unassembled WGS sequence"/>
</dbReference>
<dbReference type="AlphaFoldDB" id="A0A015IVU7"/>
<dbReference type="EMBL" id="JEMT01025661">
    <property type="protein sequence ID" value="EXX61397.1"/>
    <property type="molecule type" value="Genomic_DNA"/>
</dbReference>
<organism evidence="1 2">
    <name type="scientific">Rhizophagus irregularis (strain DAOM 197198w)</name>
    <name type="common">Glomus intraradices</name>
    <dbReference type="NCBI Taxonomy" id="1432141"/>
    <lineage>
        <taxon>Eukaryota</taxon>
        <taxon>Fungi</taxon>
        <taxon>Fungi incertae sedis</taxon>
        <taxon>Mucoromycota</taxon>
        <taxon>Glomeromycotina</taxon>
        <taxon>Glomeromycetes</taxon>
        <taxon>Glomerales</taxon>
        <taxon>Glomeraceae</taxon>
        <taxon>Rhizophagus</taxon>
    </lineage>
</organism>
<dbReference type="SUPFAM" id="SSF52047">
    <property type="entry name" value="RNI-like"/>
    <property type="match status" value="1"/>
</dbReference>
<dbReference type="HOGENOM" id="CLU_028913_7_0_1"/>
<dbReference type="InterPro" id="IPR032675">
    <property type="entry name" value="LRR_dom_sf"/>
</dbReference>
<gene>
    <name evidence="1" type="ORF">RirG_171550</name>
</gene>
<dbReference type="Gene3D" id="3.80.10.10">
    <property type="entry name" value="Ribonuclease Inhibitor"/>
    <property type="match status" value="1"/>
</dbReference>
<evidence type="ECO:0000313" key="1">
    <source>
        <dbReference type="EMBL" id="EXX61397.1"/>
    </source>
</evidence>
<name>A0A015IVU7_RHIIW</name>
<accession>A0A015IVU7</accession>
<reference evidence="1 2" key="1">
    <citation type="submission" date="2014-02" db="EMBL/GenBank/DDBJ databases">
        <title>Single nucleus genome sequencing reveals high similarity among nuclei of an endomycorrhizal fungus.</title>
        <authorList>
            <person name="Lin K."/>
            <person name="Geurts R."/>
            <person name="Zhang Z."/>
            <person name="Limpens E."/>
            <person name="Saunders D.G."/>
            <person name="Mu D."/>
            <person name="Pang E."/>
            <person name="Cao H."/>
            <person name="Cha H."/>
            <person name="Lin T."/>
            <person name="Zhou Q."/>
            <person name="Shang Y."/>
            <person name="Li Y."/>
            <person name="Ivanov S."/>
            <person name="Sharma T."/>
            <person name="Velzen R.V."/>
            <person name="Ruijter N.D."/>
            <person name="Aanen D.K."/>
            <person name="Win J."/>
            <person name="Kamoun S."/>
            <person name="Bisseling T."/>
            <person name="Huang S."/>
        </authorList>
    </citation>
    <scope>NUCLEOTIDE SEQUENCE [LARGE SCALE GENOMIC DNA]</scope>
    <source>
        <strain evidence="2">DAOM197198w</strain>
    </source>
</reference>
<sequence>MSSKFIPFECLEQVFINLSNNNKSTLFNCLLVNRSWCRQVVPILWSRPFSRLHWKPSSQLIQTYVSCMINEKFPNTDFETILSELSSSSSSSSKPLFNYAKYLRKLNYHELSIYVNVWYSINNQCKENDNNDFTKIDLITKEIGKFIIYHSNKIHEIYISKVYVFSNITDITTFPGATNSLSHIQRIKITGANHMLSNDIKNLSKFLIGLSKICTKIRDIEVYKFSESHYGLLNGLITLINSQQNLSKFVISCWNLNFDPLIPSLESQINSLKEIEFTKIRFNNSTIFKFLSSCHHLKKLSFQYCNGFFLENVDPIIKSSPINLKKLYLCDNDISSDILIKLLRNTKNTLSHLTLDERTTEKSSEIIETIVTYCPNLSFLDIRVLNADDILSLLFPLRKSNLKHLILNNVSTKDFSDNKKFSIIGKFLPKTLQNLGLIYWDFNLQSLKNFLENCDCPLKKLFLYIDNGLNDDHLDIITQYAKSNGTLKYLSFLFRSCGNDSIPSKEAVKKAQQFIPVIRGK</sequence>
<proteinExistence type="predicted"/>
<evidence type="ECO:0000313" key="2">
    <source>
        <dbReference type="Proteomes" id="UP000022910"/>
    </source>
</evidence>
<dbReference type="OrthoDB" id="2328876at2759"/>
<comment type="caution">
    <text evidence="1">The sequence shown here is derived from an EMBL/GenBank/DDBJ whole genome shotgun (WGS) entry which is preliminary data.</text>
</comment>